<keyword evidence="2" id="KW-0489">Methyltransferase</keyword>
<gene>
    <name evidence="2" type="ORF">NBZ79_02900</name>
</gene>
<protein>
    <submittedName>
        <fullName evidence="2">Class I SAM-dependent methyltransferase</fullName>
    </submittedName>
</protein>
<keyword evidence="2" id="KW-0808">Transferase</keyword>
<dbReference type="Gene3D" id="3.40.50.150">
    <property type="entry name" value="Vaccinia Virus protein VP39"/>
    <property type="match status" value="1"/>
</dbReference>
<reference evidence="2" key="1">
    <citation type="submission" date="2022-06" db="EMBL/GenBank/DDBJ databases">
        <title>Sneathiella actinostolidae sp. nov., isolated from a sea anemonein the Western Pacific Ocean.</title>
        <authorList>
            <person name="Wei M.J."/>
        </authorList>
    </citation>
    <scope>NUCLEOTIDE SEQUENCE</scope>
    <source>
        <strain evidence="2">PHK-P5</strain>
    </source>
</reference>
<dbReference type="GO" id="GO:0008168">
    <property type="term" value="F:methyltransferase activity"/>
    <property type="evidence" value="ECO:0007669"/>
    <property type="project" value="UniProtKB-KW"/>
</dbReference>
<dbReference type="PANTHER" id="PTHR43591">
    <property type="entry name" value="METHYLTRANSFERASE"/>
    <property type="match status" value="1"/>
</dbReference>
<proteinExistence type="predicted"/>
<dbReference type="RefSeq" id="WP_251935335.1">
    <property type="nucleotide sequence ID" value="NZ_CP098747.1"/>
</dbReference>
<evidence type="ECO:0000259" key="1">
    <source>
        <dbReference type="Pfam" id="PF13649"/>
    </source>
</evidence>
<dbReference type="InterPro" id="IPR041698">
    <property type="entry name" value="Methyltransf_25"/>
</dbReference>
<feature type="domain" description="Methyltransferase" evidence="1">
    <location>
        <begin position="41"/>
        <end position="142"/>
    </location>
</feature>
<accession>A0ABY4W502</accession>
<dbReference type="Pfam" id="PF13649">
    <property type="entry name" value="Methyltransf_25"/>
    <property type="match status" value="1"/>
</dbReference>
<dbReference type="GO" id="GO:0032259">
    <property type="term" value="P:methylation"/>
    <property type="evidence" value="ECO:0007669"/>
    <property type="project" value="UniProtKB-KW"/>
</dbReference>
<dbReference type="SUPFAM" id="SSF53335">
    <property type="entry name" value="S-adenosyl-L-methionine-dependent methyltransferases"/>
    <property type="match status" value="1"/>
</dbReference>
<dbReference type="CDD" id="cd02440">
    <property type="entry name" value="AdoMet_MTases"/>
    <property type="match status" value="1"/>
</dbReference>
<sequence length="245" mass="28274">MADYDHKTSRYQKWSKTDSVYSHLEWYVFLEILGNVTNKRILDVACGEGRLSRALMGMGAGSVLGTDISAEMIDRAQAQNLPSSKMHWENLTYQVRDASDETFSLASPVDLVTAMYLFHYAETEEKLASMCQFLSRNLKSGGRFLTYTINPDYNFENQYPGMENIFGFRYEIDDQSNYHLVIGDFKARMWQWSRTIHERCLEQAGFTNIIWHPLRLAPEDARLEKSVKWYLANPSCIVLSAEKSS</sequence>
<dbReference type="Proteomes" id="UP001056291">
    <property type="component" value="Chromosome"/>
</dbReference>
<name>A0ABY4W502_9PROT</name>
<evidence type="ECO:0000313" key="2">
    <source>
        <dbReference type="EMBL" id="USG61921.1"/>
    </source>
</evidence>
<keyword evidence="3" id="KW-1185">Reference proteome</keyword>
<organism evidence="2 3">
    <name type="scientific">Sneathiella marina</name>
    <dbReference type="NCBI Taxonomy" id="2950108"/>
    <lineage>
        <taxon>Bacteria</taxon>
        <taxon>Pseudomonadati</taxon>
        <taxon>Pseudomonadota</taxon>
        <taxon>Alphaproteobacteria</taxon>
        <taxon>Sneathiellales</taxon>
        <taxon>Sneathiellaceae</taxon>
        <taxon>Sneathiella</taxon>
    </lineage>
</organism>
<evidence type="ECO:0000313" key="3">
    <source>
        <dbReference type="Proteomes" id="UP001056291"/>
    </source>
</evidence>
<dbReference type="InterPro" id="IPR029063">
    <property type="entry name" value="SAM-dependent_MTases_sf"/>
</dbReference>
<dbReference type="EMBL" id="CP098747">
    <property type="protein sequence ID" value="USG61921.1"/>
    <property type="molecule type" value="Genomic_DNA"/>
</dbReference>